<organism evidence="2 3">
    <name type="scientific">Yersinia enterocolitica serotype O:8 / biotype 1B (strain NCTC 13174 / 8081)</name>
    <dbReference type="NCBI Taxonomy" id="393305"/>
    <lineage>
        <taxon>Bacteria</taxon>
        <taxon>Pseudomonadati</taxon>
        <taxon>Pseudomonadota</taxon>
        <taxon>Gammaproteobacteria</taxon>
        <taxon>Enterobacterales</taxon>
        <taxon>Yersiniaceae</taxon>
        <taxon>Yersinia</taxon>
    </lineage>
</organism>
<dbReference type="HOGENOM" id="CLU_125516_0_0_6"/>
<reference evidence="2 3" key="1">
    <citation type="journal article" date="2006" name="PLoS Genet.">
        <title>The complete genome sequence and comparative genome analysis of the high pathogenicity Yersinia enterocolitica strain 8081.</title>
        <authorList>
            <person name="Thomson N.R."/>
            <person name="Howard S."/>
            <person name="Wren B.W."/>
            <person name="Holden M.T.G."/>
            <person name="Crossman L."/>
            <person name="Challis G.L."/>
            <person name="Churcher C."/>
            <person name="Mungall K."/>
            <person name="Brooks K."/>
            <person name="Chillingworth T."/>
            <person name="Feltwell T."/>
            <person name="Abdellah Z."/>
            <person name="Hauser H."/>
            <person name="Jagels K."/>
            <person name="Maddison M."/>
            <person name="Moule S."/>
            <person name="Sanders M."/>
            <person name="Whitehead S."/>
            <person name="Quail M.A."/>
            <person name="Dougan G."/>
            <person name="Parkhill J."/>
            <person name="Prentice M.B."/>
        </authorList>
    </citation>
    <scope>NUCLEOTIDE SEQUENCE [LARGE SCALE GENOMIC DNA]</scope>
    <source>
        <strain evidence="3">NCTC 13174 / 8081</strain>
    </source>
</reference>
<dbReference type="InterPro" id="IPR022262">
    <property type="entry name" value="Lipoprot_put"/>
</dbReference>
<proteinExistence type="predicted"/>
<dbReference type="RefSeq" id="WP_011817082.1">
    <property type="nucleotide sequence ID" value="NC_008800.1"/>
</dbReference>
<dbReference type="PATRIC" id="fig|393305.7.peg.3697"/>
<keyword evidence="1" id="KW-0732">Signal</keyword>
<sequence>MMKKSIKFAFIPLLLTVVMLMGCSTSKDQMLPPGGSTMLTLWNDSSSATHATREGRTTLRRTLMEPLDLVTETGSRIQENEIQHTFPRLPNPDLVMFVYPHFAGRHTPVPGYSTVLPLYSQVQYALPGERTAGL</sequence>
<accession>A1JQ06</accession>
<dbReference type="eggNOG" id="ENOG502ZBPP">
    <property type="taxonomic scope" value="Bacteria"/>
</dbReference>
<evidence type="ECO:0000313" key="3">
    <source>
        <dbReference type="Proteomes" id="UP000000642"/>
    </source>
</evidence>
<keyword evidence="2" id="KW-0449">Lipoprotein</keyword>
<dbReference type="EMBL" id="AM286415">
    <property type="protein sequence ID" value="CAL13503.1"/>
    <property type="molecule type" value="Genomic_DNA"/>
</dbReference>
<name>A1JQ06_YERE8</name>
<dbReference type="PROSITE" id="PS51257">
    <property type="entry name" value="PROKAR_LIPOPROTEIN"/>
    <property type="match status" value="1"/>
</dbReference>
<evidence type="ECO:0000256" key="1">
    <source>
        <dbReference type="SAM" id="SignalP"/>
    </source>
</evidence>
<evidence type="ECO:0000313" key="2">
    <source>
        <dbReference type="EMBL" id="CAL13503.1"/>
    </source>
</evidence>
<feature type="signal peptide" evidence="1">
    <location>
        <begin position="1"/>
        <end position="26"/>
    </location>
</feature>
<dbReference type="NCBIfam" id="TIGR03751">
    <property type="entry name" value="conj_TIGR03751"/>
    <property type="match status" value="1"/>
</dbReference>
<feature type="chain" id="PRO_5002635305" evidence="1">
    <location>
        <begin position="27"/>
        <end position="134"/>
    </location>
</feature>
<dbReference type="AlphaFoldDB" id="A1JQ06"/>
<gene>
    <name evidence="2" type="ordered locus">YE3483</name>
</gene>
<dbReference type="OrthoDB" id="8863314at2"/>
<dbReference type="Proteomes" id="UP000000642">
    <property type="component" value="Chromosome"/>
</dbReference>
<protein>
    <submittedName>
        <fullName evidence="2">Lipoprotein</fullName>
    </submittedName>
</protein>
<dbReference type="KEGG" id="yen:YE3483"/>